<evidence type="ECO:0000313" key="3">
    <source>
        <dbReference type="Proteomes" id="UP000183649"/>
    </source>
</evidence>
<dbReference type="AlphaFoldDB" id="A0A0K6HV34"/>
<dbReference type="STRING" id="339866.GCA_001418255_00680"/>
<sequence>MDRLAALADILPPPPPAPLPPLPWWQMPWVAWSLLAVLLLLAWALLAWRRGKRWRQLCARARAAQGDGVPTASAAVELATSVRRCWPEAGWPQTLRANFDALRFAPRPDPVLLRVVARGVQTAAARAARAAWWSRASAQRRFVQTLRDLTPEST</sequence>
<dbReference type="Proteomes" id="UP000183649">
    <property type="component" value="Unassembled WGS sequence"/>
</dbReference>
<evidence type="ECO:0000313" key="2">
    <source>
        <dbReference type="EMBL" id="CUA94623.1"/>
    </source>
</evidence>
<dbReference type="EMBL" id="CYHF01000002">
    <property type="protein sequence ID" value="CUA94623.1"/>
    <property type="molecule type" value="Genomic_DNA"/>
</dbReference>
<evidence type="ECO:0000256" key="1">
    <source>
        <dbReference type="SAM" id="Phobius"/>
    </source>
</evidence>
<dbReference type="RefSeq" id="WP_055449621.1">
    <property type="nucleotide sequence ID" value="NZ_CYHF01000002.1"/>
</dbReference>
<reference evidence="3" key="1">
    <citation type="submission" date="2015-08" db="EMBL/GenBank/DDBJ databases">
        <authorList>
            <person name="Varghese N."/>
        </authorList>
    </citation>
    <scope>NUCLEOTIDE SEQUENCE [LARGE SCALE GENOMIC DNA]</scope>
    <source>
        <strain evidence="3">DSM 18181</strain>
    </source>
</reference>
<feature type="transmembrane region" description="Helical" evidence="1">
    <location>
        <begin position="29"/>
        <end position="48"/>
    </location>
</feature>
<organism evidence="2 3">
    <name type="scientific">Thiomonas bhubaneswarensis</name>
    <dbReference type="NCBI Taxonomy" id="339866"/>
    <lineage>
        <taxon>Bacteria</taxon>
        <taxon>Pseudomonadati</taxon>
        <taxon>Pseudomonadota</taxon>
        <taxon>Betaproteobacteria</taxon>
        <taxon>Burkholderiales</taxon>
        <taxon>Thiomonas</taxon>
    </lineage>
</organism>
<accession>A0A0K6HV34</accession>
<keyword evidence="3" id="KW-1185">Reference proteome</keyword>
<keyword evidence="1" id="KW-1133">Transmembrane helix</keyword>
<evidence type="ECO:0008006" key="4">
    <source>
        <dbReference type="Google" id="ProtNLM"/>
    </source>
</evidence>
<gene>
    <name evidence="2" type="ORF">Ga0061069_102156</name>
</gene>
<name>A0A0K6HV34_9BURK</name>
<keyword evidence="1" id="KW-0812">Transmembrane</keyword>
<proteinExistence type="predicted"/>
<dbReference type="OrthoDB" id="10018424at2"/>
<keyword evidence="1" id="KW-0472">Membrane</keyword>
<protein>
    <recommendedName>
        <fullName evidence="4">DUF4381 domain-containing protein</fullName>
    </recommendedName>
</protein>